<sequence>MAFCGISPSFSPPYTNTVGLQTIFAADFFAPLTASTKRPGATSNRYEAFFRASDGLPAPPEGISTPSLARLRHS</sequence>
<evidence type="ECO:0000313" key="1">
    <source>
        <dbReference type="EMBL" id="EHK17013.1"/>
    </source>
</evidence>
<dbReference type="InParanoid" id="G9N7P8"/>
<dbReference type="EMBL" id="ABDF02000089">
    <property type="protein sequence ID" value="EHK17013.1"/>
    <property type="molecule type" value="Genomic_DNA"/>
</dbReference>
<name>G9N7P8_HYPVG</name>
<dbReference type="Proteomes" id="UP000007115">
    <property type="component" value="Unassembled WGS sequence"/>
</dbReference>
<keyword evidence="2" id="KW-1185">Reference proteome</keyword>
<dbReference type="HOGENOM" id="CLU_2688147_0_0_1"/>
<comment type="caution">
    <text evidence="1">The sequence shown here is derived from an EMBL/GenBank/DDBJ whole genome shotgun (WGS) entry which is preliminary data.</text>
</comment>
<dbReference type="VEuPathDB" id="FungiDB:TRIVIDRAFT_214252"/>
<organism evidence="1 2">
    <name type="scientific">Hypocrea virens (strain Gv29-8 / FGSC 10586)</name>
    <name type="common">Gliocladium virens</name>
    <name type="synonym">Trichoderma virens</name>
    <dbReference type="NCBI Taxonomy" id="413071"/>
    <lineage>
        <taxon>Eukaryota</taxon>
        <taxon>Fungi</taxon>
        <taxon>Dikarya</taxon>
        <taxon>Ascomycota</taxon>
        <taxon>Pezizomycotina</taxon>
        <taxon>Sordariomycetes</taxon>
        <taxon>Hypocreomycetidae</taxon>
        <taxon>Hypocreales</taxon>
        <taxon>Hypocreaceae</taxon>
        <taxon>Trichoderma</taxon>
    </lineage>
</organism>
<protein>
    <submittedName>
        <fullName evidence="1">Uncharacterized protein</fullName>
    </submittedName>
</protein>
<accession>G9N7P8</accession>
<dbReference type="RefSeq" id="XP_013951216.1">
    <property type="nucleotide sequence ID" value="XM_014095741.1"/>
</dbReference>
<reference evidence="1 2" key="1">
    <citation type="journal article" date="2011" name="Genome Biol.">
        <title>Comparative genome sequence analysis underscores mycoparasitism as the ancestral life style of Trichoderma.</title>
        <authorList>
            <person name="Kubicek C.P."/>
            <person name="Herrera-Estrella A."/>
            <person name="Seidl-Seiboth V."/>
            <person name="Martinez D.A."/>
            <person name="Druzhinina I.S."/>
            <person name="Thon M."/>
            <person name="Zeilinger S."/>
            <person name="Casas-Flores S."/>
            <person name="Horwitz B.A."/>
            <person name="Mukherjee P.K."/>
            <person name="Mukherjee M."/>
            <person name="Kredics L."/>
            <person name="Alcaraz L.D."/>
            <person name="Aerts A."/>
            <person name="Antal Z."/>
            <person name="Atanasova L."/>
            <person name="Cervantes-Badillo M.G."/>
            <person name="Challacombe J."/>
            <person name="Chertkov O."/>
            <person name="McCluskey K."/>
            <person name="Coulpier F."/>
            <person name="Deshpande N."/>
            <person name="von Doehren H."/>
            <person name="Ebbole D.J."/>
            <person name="Esquivel-Naranjo E.U."/>
            <person name="Fekete E."/>
            <person name="Flipphi M."/>
            <person name="Glaser F."/>
            <person name="Gomez-Rodriguez E.Y."/>
            <person name="Gruber S."/>
            <person name="Han C."/>
            <person name="Henrissat B."/>
            <person name="Hermosa R."/>
            <person name="Hernandez-Onate M."/>
            <person name="Karaffa L."/>
            <person name="Kosti I."/>
            <person name="Le Crom S."/>
            <person name="Lindquist E."/>
            <person name="Lucas S."/>
            <person name="Luebeck M."/>
            <person name="Luebeck P.S."/>
            <person name="Margeot A."/>
            <person name="Metz B."/>
            <person name="Misra M."/>
            <person name="Nevalainen H."/>
            <person name="Omann M."/>
            <person name="Packer N."/>
            <person name="Perrone G."/>
            <person name="Uresti-Rivera E.E."/>
            <person name="Salamov A."/>
            <person name="Schmoll M."/>
            <person name="Seiboth B."/>
            <person name="Shapiro H."/>
            <person name="Sukno S."/>
            <person name="Tamayo-Ramos J.A."/>
            <person name="Tisch D."/>
            <person name="Wiest A."/>
            <person name="Wilkinson H.H."/>
            <person name="Zhang M."/>
            <person name="Coutinho P.M."/>
            <person name="Kenerley C.M."/>
            <person name="Monte E."/>
            <person name="Baker S.E."/>
            <person name="Grigoriev I.V."/>
        </authorList>
    </citation>
    <scope>NUCLEOTIDE SEQUENCE [LARGE SCALE GENOMIC DNA]</scope>
    <source>
        <strain evidence="2">Gv29-8 / FGSC 10586</strain>
    </source>
</reference>
<evidence type="ECO:0000313" key="2">
    <source>
        <dbReference type="Proteomes" id="UP000007115"/>
    </source>
</evidence>
<dbReference type="AlphaFoldDB" id="G9N7P8"/>
<proteinExistence type="predicted"/>
<dbReference type="GeneID" id="25790797"/>
<gene>
    <name evidence="1" type="ORF">TRIVIDRAFT_214252</name>
</gene>